<proteinExistence type="predicted"/>
<reference evidence="9" key="2">
    <citation type="submission" date="2025-08" db="UniProtKB">
        <authorList>
            <consortium name="Ensembl"/>
        </authorList>
    </citation>
    <scope>IDENTIFICATION</scope>
</reference>
<dbReference type="PROSITE" id="PS50994">
    <property type="entry name" value="INTEGRASE"/>
    <property type="match status" value="1"/>
</dbReference>
<organism evidence="9 10">
    <name type="scientific">Myripristis murdjan</name>
    <name type="common">pinecone soldierfish</name>
    <dbReference type="NCBI Taxonomy" id="586833"/>
    <lineage>
        <taxon>Eukaryota</taxon>
        <taxon>Metazoa</taxon>
        <taxon>Chordata</taxon>
        <taxon>Craniata</taxon>
        <taxon>Vertebrata</taxon>
        <taxon>Euteleostomi</taxon>
        <taxon>Actinopterygii</taxon>
        <taxon>Neopterygii</taxon>
        <taxon>Teleostei</taxon>
        <taxon>Neoteleostei</taxon>
        <taxon>Acanthomorphata</taxon>
        <taxon>Holocentriformes</taxon>
        <taxon>Holocentridae</taxon>
        <taxon>Myripristis</taxon>
    </lineage>
</organism>
<reference evidence="9" key="1">
    <citation type="submission" date="2019-06" db="EMBL/GenBank/DDBJ databases">
        <authorList>
            <consortium name="Wellcome Sanger Institute Data Sharing"/>
        </authorList>
    </citation>
    <scope>NUCLEOTIDE SEQUENCE [LARGE SCALE GENOMIC DNA]</scope>
</reference>
<evidence type="ECO:0000256" key="3">
    <source>
        <dbReference type="ARBA" id="ARBA00022722"/>
    </source>
</evidence>
<dbReference type="InterPro" id="IPR041373">
    <property type="entry name" value="RT_RNaseH"/>
</dbReference>
<dbReference type="InterPro" id="IPR050951">
    <property type="entry name" value="Retrovirus_Pol_polyprotein"/>
</dbReference>
<evidence type="ECO:0000256" key="7">
    <source>
        <dbReference type="ARBA" id="ARBA00039658"/>
    </source>
</evidence>
<dbReference type="Gene3D" id="3.30.420.10">
    <property type="entry name" value="Ribonuclease H-like superfamily/Ribonuclease H"/>
    <property type="match status" value="1"/>
</dbReference>
<evidence type="ECO:0000256" key="4">
    <source>
        <dbReference type="ARBA" id="ARBA00022759"/>
    </source>
</evidence>
<dbReference type="SUPFAM" id="SSF56672">
    <property type="entry name" value="DNA/RNA polymerases"/>
    <property type="match status" value="1"/>
</dbReference>
<dbReference type="Ensembl" id="ENSMMDT00005011702.1">
    <property type="protein sequence ID" value="ENSMMDP00005011357.1"/>
    <property type="gene ID" value="ENSMMDG00005006125.1"/>
</dbReference>
<reference evidence="9" key="3">
    <citation type="submission" date="2025-09" db="UniProtKB">
        <authorList>
            <consortium name="Ensembl"/>
        </authorList>
    </citation>
    <scope>IDENTIFICATION</scope>
</reference>
<keyword evidence="3" id="KW-0540">Nuclease</keyword>
<evidence type="ECO:0000256" key="2">
    <source>
        <dbReference type="ARBA" id="ARBA00022695"/>
    </source>
</evidence>
<dbReference type="PANTHER" id="PTHR37984:SF15">
    <property type="entry name" value="INTEGRASE CATALYTIC DOMAIN-CONTAINING PROTEIN"/>
    <property type="match status" value="1"/>
</dbReference>
<dbReference type="InterPro" id="IPR036397">
    <property type="entry name" value="RNaseH_sf"/>
</dbReference>
<keyword evidence="1" id="KW-0808">Transferase</keyword>
<keyword evidence="10" id="KW-1185">Reference proteome</keyword>
<dbReference type="CDD" id="cd09274">
    <property type="entry name" value="RNase_HI_RT_Ty3"/>
    <property type="match status" value="1"/>
</dbReference>
<evidence type="ECO:0000256" key="1">
    <source>
        <dbReference type="ARBA" id="ARBA00022679"/>
    </source>
</evidence>
<dbReference type="FunFam" id="1.10.340.70:FF:000001">
    <property type="entry name" value="Retrovirus-related Pol polyprotein from transposon gypsy-like Protein"/>
    <property type="match status" value="1"/>
</dbReference>
<dbReference type="GeneTree" id="ENSGT01000000214408"/>
<dbReference type="InterPro" id="IPR012337">
    <property type="entry name" value="RNaseH-like_sf"/>
</dbReference>
<dbReference type="GO" id="GO:0016787">
    <property type="term" value="F:hydrolase activity"/>
    <property type="evidence" value="ECO:0007669"/>
    <property type="project" value="UniProtKB-KW"/>
</dbReference>
<dbReference type="PANTHER" id="PTHR37984">
    <property type="entry name" value="PROTEIN CBG26694"/>
    <property type="match status" value="1"/>
</dbReference>
<dbReference type="InterPro" id="IPR043502">
    <property type="entry name" value="DNA/RNA_pol_sf"/>
</dbReference>
<dbReference type="AlphaFoldDB" id="A0A667X7X5"/>
<dbReference type="Pfam" id="PF00665">
    <property type="entry name" value="rve"/>
    <property type="match status" value="1"/>
</dbReference>
<keyword evidence="6" id="KW-0695">RNA-directed DNA polymerase</keyword>
<evidence type="ECO:0000259" key="8">
    <source>
        <dbReference type="PROSITE" id="PS50994"/>
    </source>
</evidence>
<sequence length="437" mass="49521">MANYSSMKLEFLALKWAMTEKFREYLLGHRCMVFTDNNPLSYLQSAKLGAAEHRWAAQLAAFDFEIKYRSGRSNKNADALSRQPTSSASMAEQVLPSTSVPVTLQSAPCSGLVSASQAVVSVFLQPSSSDIRALQEADPLLKDILAHWRRQLQPTPVEKRQLPSLARALLKQWDRLVEKEGVLYRRVYRPDGGEEILQLVLPSALKQDTLTQLHQEHGHQGVERTTELVRQRCYWPGMTSDIKQWVQSCERCQVAKDTRLASGSFMGHLLASRPNEIVAVDFTLLEPSQSGFENVLVMTDVFSKYTVAVPTRDQRASTVAQVLLNEWFFRFGVPGRIHSDQGRCFESTLIQQLCHLYGVSKSRTTPYHPAGNGQCERFNRTLHNLLRTLPVSRKRDWVSCLPHVLFCYNTTPHQGTGESPFLLMFGREPRLPIDFLL</sequence>
<keyword evidence="5" id="KW-0378">Hydrolase</keyword>
<dbReference type="InterPro" id="IPR041588">
    <property type="entry name" value="Integrase_H2C2"/>
</dbReference>
<protein>
    <recommendedName>
        <fullName evidence="7">Gypsy retrotransposon integrase-like protein 1</fullName>
    </recommendedName>
</protein>
<evidence type="ECO:0000256" key="5">
    <source>
        <dbReference type="ARBA" id="ARBA00022801"/>
    </source>
</evidence>
<dbReference type="InterPro" id="IPR001584">
    <property type="entry name" value="Integrase_cat-core"/>
</dbReference>
<accession>A0A667X7X5</accession>
<feature type="domain" description="Integrase catalytic" evidence="8">
    <location>
        <begin position="270"/>
        <end position="428"/>
    </location>
</feature>
<dbReference type="GO" id="GO:0004519">
    <property type="term" value="F:endonuclease activity"/>
    <property type="evidence" value="ECO:0007669"/>
    <property type="project" value="UniProtKB-KW"/>
</dbReference>
<evidence type="ECO:0000313" key="10">
    <source>
        <dbReference type="Proteomes" id="UP000472263"/>
    </source>
</evidence>
<dbReference type="Pfam" id="PF17921">
    <property type="entry name" value="Integrase_H2C2"/>
    <property type="match status" value="1"/>
</dbReference>
<dbReference type="Proteomes" id="UP000472263">
    <property type="component" value="Chromosome 10"/>
</dbReference>
<dbReference type="GO" id="GO:0003676">
    <property type="term" value="F:nucleic acid binding"/>
    <property type="evidence" value="ECO:0007669"/>
    <property type="project" value="InterPro"/>
</dbReference>
<keyword evidence="2" id="KW-0548">Nucleotidyltransferase</keyword>
<name>A0A667X7X5_9TELE</name>
<keyword evidence="4" id="KW-0255">Endonuclease</keyword>
<dbReference type="SUPFAM" id="SSF53098">
    <property type="entry name" value="Ribonuclease H-like"/>
    <property type="match status" value="1"/>
</dbReference>
<dbReference type="FunFam" id="3.30.420.10:FF:000032">
    <property type="entry name" value="Retrovirus-related Pol polyprotein from transposon 297-like Protein"/>
    <property type="match status" value="1"/>
</dbReference>
<evidence type="ECO:0000313" key="9">
    <source>
        <dbReference type="Ensembl" id="ENSMMDP00005011357.1"/>
    </source>
</evidence>
<dbReference type="GO" id="GO:0003964">
    <property type="term" value="F:RNA-directed DNA polymerase activity"/>
    <property type="evidence" value="ECO:0007669"/>
    <property type="project" value="UniProtKB-KW"/>
</dbReference>
<dbReference type="GO" id="GO:0015074">
    <property type="term" value="P:DNA integration"/>
    <property type="evidence" value="ECO:0007669"/>
    <property type="project" value="InterPro"/>
</dbReference>
<dbReference type="Gene3D" id="1.10.340.70">
    <property type="match status" value="1"/>
</dbReference>
<evidence type="ECO:0000256" key="6">
    <source>
        <dbReference type="ARBA" id="ARBA00022918"/>
    </source>
</evidence>
<dbReference type="Pfam" id="PF17917">
    <property type="entry name" value="RT_RNaseH"/>
    <property type="match status" value="1"/>
</dbReference>
<dbReference type="InParanoid" id="A0A667X7X5"/>